<dbReference type="OrthoDB" id="3798031at2759"/>
<keyword evidence="4" id="KW-1185">Reference proteome</keyword>
<accession>A0A8K0R703</accession>
<feature type="compositionally biased region" description="Low complexity" evidence="2">
    <location>
        <begin position="146"/>
        <end position="159"/>
    </location>
</feature>
<organism evidence="3 4">
    <name type="scientific">Paraphoma chrysanthemicola</name>
    <dbReference type="NCBI Taxonomy" id="798071"/>
    <lineage>
        <taxon>Eukaryota</taxon>
        <taxon>Fungi</taxon>
        <taxon>Dikarya</taxon>
        <taxon>Ascomycota</taxon>
        <taxon>Pezizomycotina</taxon>
        <taxon>Dothideomycetes</taxon>
        <taxon>Pleosporomycetidae</taxon>
        <taxon>Pleosporales</taxon>
        <taxon>Pleosporineae</taxon>
        <taxon>Phaeosphaeriaceae</taxon>
        <taxon>Paraphoma</taxon>
    </lineage>
</organism>
<gene>
    <name evidence="3" type="ORF">FB567DRAFT_347712</name>
</gene>
<feature type="compositionally biased region" description="Polar residues" evidence="2">
    <location>
        <begin position="78"/>
        <end position="93"/>
    </location>
</feature>
<proteinExistence type="predicted"/>
<evidence type="ECO:0000313" key="4">
    <source>
        <dbReference type="Proteomes" id="UP000813461"/>
    </source>
</evidence>
<feature type="region of interest" description="Disordered" evidence="2">
    <location>
        <begin position="1"/>
        <end position="93"/>
    </location>
</feature>
<dbReference type="Proteomes" id="UP000813461">
    <property type="component" value="Unassembled WGS sequence"/>
</dbReference>
<comment type="caution">
    <text evidence="3">The sequence shown here is derived from an EMBL/GenBank/DDBJ whole genome shotgun (WGS) entry which is preliminary data.</text>
</comment>
<evidence type="ECO:0000313" key="3">
    <source>
        <dbReference type="EMBL" id="KAH7087550.1"/>
    </source>
</evidence>
<evidence type="ECO:0000256" key="1">
    <source>
        <dbReference type="SAM" id="Coils"/>
    </source>
</evidence>
<protein>
    <submittedName>
        <fullName evidence="3">Uncharacterized protein</fullName>
    </submittedName>
</protein>
<feature type="compositionally biased region" description="Basic and acidic residues" evidence="2">
    <location>
        <begin position="778"/>
        <end position="787"/>
    </location>
</feature>
<sequence>MPGPIRSEKSIIRQSADIKDTKKTQKVNQMDQQKVSRRQELASEAHIQRMRKSSAPLSQPIDMAKARRKLSPGAAPTKVSTRNPNPKSVSHCSQKPIAASILLESRLNTKEDLAAKRTREYVGGSVTTTTYTSINDSDRSTPPPYGGSDTGSSTGRSSSCDCHKADLQKIQELAVALNEEEKKNYALVALNDRVGLELDEFNKRYQQLEARYALQRAERMADKQKADEAFWSYEAARSRSQEAEEELKALRMDFEDIQEEKEMQLRAKDQSIAQLEDNQKCALSVIKVDYEKTLHAKDVQLEQAMALVKEKEADLAAVKAKGTEDLRSLARTAEINRKAWLAKQTELEFRIQQTNSDACDTIQTQKDEIERLTEAKRRLEAFSDVMARAVQGTTTIDEAIRTKVSEADSIRVEYDNLRRQNTILEEKIENVLESMQQERNHWDTQLGKEKKAQEQVYGLVKTVAELEEKLAHRDDVLKGLGVQVDGAEQYLGRQQIPQVTPSMPTAVLDIILENDRLKVEIKAMENDHAAQRRAANKVDGEYIELICQIGDMEAKLHQQDTELEVLRQHKTSSKMEIKFLNNAVVKNGDMTDEDRLQLRNYLRDTTNQVQALKKHNSELREEVERCRVQVASVRGEVDHEMRKVQKSFEFYFAAYYDEAIPRAEALYKEIIELNAEMGRDIKPKEQLVRNQRVADRAALRCACYSNDTLVGVATDNIPLEYYEPGFVAGWVPATNDALRVLRPLGWIPVFDEGKTWLQPMYKPFTEEDAVARSQARQAIEEQARRSAQEMSKSGDLPDISARRQNQ</sequence>
<feature type="coiled-coil region" evidence="1">
    <location>
        <begin position="407"/>
        <end position="441"/>
    </location>
</feature>
<evidence type="ECO:0000256" key="2">
    <source>
        <dbReference type="SAM" id="MobiDB-lite"/>
    </source>
</evidence>
<feature type="coiled-coil region" evidence="1">
    <location>
        <begin position="507"/>
        <end position="534"/>
    </location>
</feature>
<feature type="region of interest" description="Disordered" evidence="2">
    <location>
        <begin position="772"/>
        <end position="806"/>
    </location>
</feature>
<dbReference type="EMBL" id="JAGMVJ010000009">
    <property type="protein sequence ID" value="KAH7087550.1"/>
    <property type="molecule type" value="Genomic_DNA"/>
</dbReference>
<feature type="coiled-coil region" evidence="1">
    <location>
        <begin position="602"/>
        <end position="636"/>
    </location>
</feature>
<feature type="compositionally biased region" description="Basic and acidic residues" evidence="2">
    <location>
        <begin position="37"/>
        <end position="47"/>
    </location>
</feature>
<dbReference type="AlphaFoldDB" id="A0A8K0R703"/>
<name>A0A8K0R703_9PLEO</name>
<feature type="compositionally biased region" description="Basic and acidic residues" evidence="2">
    <location>
        <begin position="1"/>
        <end position="23"/>
    </location>
</feature>
<keyword evidence="1" id="KW-0175">Coiled coil</keyword>
<feature type="region of interest" description="Disordered" evidence="2">
    <location>
        <begin position="129"/>
        <end position="161"/>
    </location>
</feature>
<reference evidence="3" key="1">
    <citation type="journal article" date="2021" name="Nat. Commun.">
        <title>Genetic determinants of endophytism in the Arabidopsis root mycobiome.</title>
        <authorList>
            <person name="Mesny F."/>
            <person name="Miyauchi S."/>
            <person name="Thiergart T."/>
            <person name="Pickel B."/>
            <person name="Atanasova L."/>
            <person name="Karlsson M."/>
            <person name="Huettel B."/>
            <person name="Barry K.W."/>
            <person name="Haridas S."/>
            <person name="Chen C."/>
            <person name="Bauer D."/>
            <person name="Andreopoulos W."/>
            <person name="Pangilinan J."/>
            <person name="LaButti K."/>
            <person name="Riley R."/>
            <person name="Lipzen A."/>
            <person name="Clum A."/>
            <person name="Drula E."/>
            <person name="Henrissat B."/>
            <person name="Kohler A."/>
            <person name="Grigoriev I.V."/>
            <person name="Martin F.M."/>
            <person name="Hacquard S."/>
        </authorList>
    </citation>
    <scope>NUCLEOTIDE SEQUENCE</scope>
    <source>
        <strain evidence="3">MPI-SDFR-AT-0120</strain>
    </source>
</reference>